<dbReference type="PROSITE" id="PS50879">
    <property type="entry name" value="RNASE_H_1"/>
    <property type="match status" value="1"/>
</dbReference>
<gene>
    <name evidence="2" type="ORF">S03H2_01043</name>
</gene>
<feature type="domain" description="RNase H type-1" evidence="1">
    <location>
        <begin position="8"/>
        <end position="140"/>
    </location>
</feature>
<dbReference type="AlphaFoldDB" id="X1EB65"/>
<dbReference type="InterPro" id="IPR002156">
    <property type="entry name" value="RNaseH_domain"/>
</dbReference>
<dbReference type="InterPro" id="IPR012337">
    <property type="entry name" value="RNaseH-like_sf"/>
</dbReference>
<dbReference type="EMBL" id="BARU01000279">
    <property type="protein sequence ID" value="GAH29852.1"/>
    <property type="molecule type" value="Genomic_DNA"/>
</dbReference>
<dbReference type="InterPro" id="IPR036397">
    <property type="entry name" value="RNaseH_sf"/>
</dbReference>
<comment type="caution">
    <text evidence="2">The sequence shown here is derived from an EMBL/GenBank/DDBJ whole genome shotgun (WGS) entry which is preliminary data.</text>
</comment>
<sequence length="146" mass="16634">MNRSPVKKGDKLKIYTDGASRGNPGPAASAFLFVHNDTIIHDECVFIGTATNNTAEYQAIINALKVAERFSRGHLQVNSDSNLAVQQINKKWKINYPHLSKMCSEVYKLCEKYEKVEFFHVGRIHPYIQKCDKLCNERLDAEGFKK</sequence>
<dbReference type="Gene3D" id="3.30.420.10">
    <property type="entry name" value="Ribonuclease H-like superfamily/Ribonuclease H"/>
    <property type="match status" value="1"/>
</dbReference>
<dbReference type="GO" id="GO:0003676">
    <property type="term" value="F:nucleic acid binding"/>
    <property type="evidence" value="ECO:0007669"/>
    <property type="project" value="InterPro"/>
</dbReference>
<dbReference type="Pfam" id="PF13456">
    <property type="entry name" value="RVT_3"/>
    <property type="match status" value="1"/>
</dbReference>
<dbReference type="PANTHER" id="PTHR48475">
    <property type="entry name" value="RIBONUCLEASE H"/>
    <property type="match status" value="1"/>
</dbReference>
<evidence type="ECO:0000313" key="2">
    <source>
        <dbReference type="EMBL" id="GAH29852.1"/>
    </source>
</evidence>
<name>X1EB65_9ZZZZ</name>
<dbReference type="CDD" id="cd09279">
    <property type="entry name" value="RNase_HI_like"/>
    <property type="match status" value="1"/>
</dbReference>
<dbReference type="PANTHER" id="PTHR48475:SF1">
    <property type="entry name" value="RNASE H TYPE-1 DOMAIN-CONTAINING PROTEIN"/>
    <property type="match status" value="1"/>
</dbReference>
<dbReference type="GO" id="GO:0004523">
    <property type="term" value="F:RNA-DNA hybrid ribonuclease activity"/>
    <property type="evidence" value="ECO:0007669"/>
    <property type="project" value="InterPro"/>
</dbReference>
<organism evidence="2">
    <name type="scientific">marine sediment metagenome</name>
    <dbReference type="NCBI Taxonomy" id="412755"/>
    <lineage>
        <taxon>unclassified sequences</taxon>
        <taxon>metagenomes</taxon>
        <taxon>ecological metagenomes</taxon>
    </lineage>
</organism>
<evidence type="ECO:0000259" key="1">
    <source>
        <dbReference type="PROSITE" id="PS50879"/>
    </source>
</evidence>
<accession>X1EB65</accession>
<reference evidence="2" key="1">
    <citation type="journal article" date="2014" name="Front. Microbiol.">
        <title>High frequency of phylogenetically diverse reductive dehalogenase-homologous genes in deep subseafloor sedimentary metagenomes.</title>
        <authorList>
            <person name="Kawai M."/>
            <person name="Futagami T."/>
            <person name="Toyoda A."/>
            <person name="Takaki Y."/>
            <person name="Nishi S."/>
            <person name="Hori S."/>
            <person name="Arai W."/>
            <person name="Tsubouchi T."/>
            <person name="Morono Y."/>
            <person name="Uchiyama I."/>
            <person name="Ito T."/>
            <person name="Fujiyama A."/>
            <person name="Inagaki F."/>
            <person name="Takami H."/>
        </authorList>
    </citation>
    <scope>NUCLEOTIDE SEQUENCE</scope>
    <source>
        <strain evidence="2">Expedition CK06-06</strain>
    </source>
</reference>
<protein>
    <recommendedName>
        <fullName evidence="1">RNase H type-1 domain-containing protein</fullName>
    </recommendedName>
</protein>
<dbReference type="SUPFAM" id="SSF53098">
    <property type="entry name" value="Ribonuclease H-like"/>
    <property type="match status" value="1"/>
</dbReference>
<proteinExistence type="predicted"/>